<keyword evidence="1" id="KW-0238">DNA-binding</keyword>
<dbReference type="Pfam" id="PF01381">
    <property type="entry name" value="HTH_3"/>
    <property type="match status" value="1"/>
</dbReference>
<reference evidence="3 4" key="1">
    <citation type="submission" date="2023-04" db="EMBL/GenBank/DDBJ databases">
        <title>Australian commercial rhizobial inoculants.</title>
        <authorList>
            <person name="Kohlmeier M.G."/>
            <person name="O'Hara G.W."/>
            <person name="Colombi E."/>
            <person name="Ramsay J.P."/>
            <person name="Terpolilli J."/>
        </authorList>
    </citation>
    <scope>NUCLEOTIDE SEQUENCE [LARGE SCALE GENOMIC DNA]</scope>
    <source>
        <strain evidence="3 4">CB627</strain>
    </source>
</reference>
<sequence>MRLQDRVGLNIQELRRARKLSQEELADLSEVHQTYLSGVESGKRNPSLLVIERIAKALRVDPEELVRRR</sequence>
<dbReference type="Gene3D" id="1.10.260.40">
    <property type="entry name" value="lambda repressor-like DNA-binding domains"/>
    <property type="match status" value="1"/>
</dbReference>
<dbReference type="InterPro" id="IPR010982">
    <property type="entry name" value="Lambda_DNA-bd_dom_sf"/>
</dbReference>
<protein>
    <submittedName>
        <fullName evidence="3">Helix-turn-helix transcriptional regulator</fullName>
    </submittedName>
</protein>
<dbReference type="SUPFAM" id="SSF47413">
    <property type="entry name" value="lambda repressor-like DNA-binding domains"/>
    <property type="match status" value="1"/>
</dbReference>
<evidence type="ECO:0000313" key="4">
    <source>
        <dbReference type="Proteomes" id="UP001221546"/>
    </source>
</evidence>
<evidence type="ECO:0000259" key="2">
    <source>
        <dbReference type="PROSITE" id="PS50943"/>
    </source>
</evidence>
<dbReference type="PANTHER" id="PTHR46797">
    <property type="entry name" value="HTH-TYPE TRANSCRIPTIONAL REGULATOR"/>
    <property type="match status" value="1"/>
</dbReference>
<evidence type="ECO:0000256" key="1">
    <source>
        <dbReference type="ARBA" id="ARBA00023125"/>
    </source>
</evidence>
<dbReference type="InterPro" id="IPR001387">
    <property type="entry name" value="Cro/C1-type_HTH"/>
</dbReference>
<dbReference type="SMART" id="SM00530">
    <property type="entry name" value="HTH_XRE"/>
    <property type="match status" value="1"/>
</dbReference>
<proteinExistence type="predicted"/>
<name>A0ABY8JKM3_9BRAD</name>
<dbReference type="EMBL" id="CP121646">
    <property type="protein sequence ID" value="WFU66185.1"/>
    <property type="molecule type" value="Genomic_DNA"/>
</dbReference>
<dbReference type="Proteomes" id="UP001221546">
    <property type="component" value="Chromosome"/>
</dbReference>
<dbReference type="CDD" id="cd00093">
    <property type="entry name" value="HTH_XRE"/>
    <property type="match status" value="1"/>
</dbReference>
<feature type="domain" description="HTH cro/C1-type" evidence="2">
    <location>
        <begin position="11"/>
        <end position="65"/>
    </location>
</feature>
<dbReference type="InterPro" id="IPR050807">
    <property type="entry name" value="TransReg_Diox_bact_type"/>
</dbReference>
<gene>
    <name evidence="3" type="ORF">QA636_11985</name>
</gene>
<dbReference type="RefSeq" id="WP_253589517.1">
    <property type="nucleotide sequence ID" value="NZ_CP121646.1"/>
</dbReference>
<dbReference type="PROSITE" id="PS50943">
    <property type="entry name" value="HTH_CROC1"/>
    <property type="match status" value="1"/>
</dbReference>
<accession>A0ABY8JKM3</accession>
<dbReference type="PANTHER" id="PTHR46797:SF24">
    <property type="entry name" value="DNA-BINDING PHAGE PROTEIN"/>
    <property type="match status" value="1"/>
</dbReference>
<organism evidence="3 4">
    <name type="scientific">Bradyrhizobium brasilense</name>
    <dbReference type="NCBI Taxonomy" id="1419277"/>
    <lineage>
        <taxon>Bacteria</taxon>
        <taxon>Pseudomonadati</taxon>
        <taxon>Pseudomonadota</taxon>
        <taxon>Alphaproteobacteria</taxon>
        <taxon>Hyphomicrobiales</taxon>
        <taxon>Nitrobacteraceae</taxon>
        <taxon>Bradyrhizobium</taxon>
    </lineage>
</organism>
<keyword evidence="4" id="KW-1185">Reference proteome</keyword>
<evidence type="ECO:0000313" key="3">
    <source>
        <dbReference type="EMBL" id="WFU66185.1"/>
    </source>
</evidence>